<dbReference type="PANTHER" id="PTHR30413:SF8">
    <property type="entry name" value="TRANSPORT PERMEASE PROTEIN"/>
    <property type="match status" value="1"/>
</dbReference>
<evidence type="ECO:0000256" key="7">
    <source>
        <dbReference type="ARBA" id="ARBA00022989"/>
    </source>
</evidence>
<keyword evidence="7 9" id="KW-1133">Transmembrane helix</keyword>
<dbReference type="EMBL" id="JBBMEU010000115">
    <property type="protein sequence ID" value="MEQ2423273.1"/>
    <property type="molecule type" value="Genomic_DNA"/>
</dbReference>
<reference evidence="11 12" key="1">
    <citation type="submission" date="2024-03" db="EMBL/GenBank/DDBJ databases">
        <title>Human intestinal bacterial collection.</title>
        <authorList>
            <person name="Pauvert C."/>
            <person name="Hitch T.C.A."/>
            <person name="Clavel T."/>
        </authorList>
    </citation>
    <scope>NUCLEOTIDE SEQUENCE [LARGE SCALE GENOMIC DNA]</scope>
    <source>
        <strain evidence="11 12">CLA-AA-H81</strain>
    </source>
</reference>
<dbReference type="InterPro" id="IPR047817">
    <property type="entry name" value="ABC2_TM_bact-type"/>
</dbReference>
<evidence type="ECO:0000256" key="9">
    <source>
        <dbReference type="RuleBase" id="RU361157"/>
    </source>
</evidence>
<comment type="subcellular location">
    <subcellularLocation>
        <location evidence="1">Cell inner membrane</location>
        <topology evidence="1">Multi-pass membrane protein</topology>
    </subcellularLocation>
    <subcellularLocation>
        <location evidence="9">Cell membrane</location>
        <topology evidence="9">Multi-pass membrane protein</topology>
    </subcellularLocation>
</comment>
<keyword evidence="12" id="KW-1185">Reference proteome</keyword>
<dbReference type="Pfam" id="PF01061">
    <property type="entry name" value="ABC2_membrane"/>
    <property type="match status" value="1"/>
</dbReference>
<comment type="caution">
    <text evidence="11">The sequence shown here is derived from an EMBL/GenBank/DDBJ whole genome shotgun (WGS) entry which is preliminary data.</text>
</comment>
<evidence type="ECO:0000256" key="2">
    <source>
        <dbReference type="ARBA" id="ARBA00007783"/>
    </source>
</evidence>
<dbReference type="PROSITE" id="PS51012">
    <property type="entry name" value="ABC_TM2"/>
    <property type="match status" value="1"/>
</dbReference>
<gene>
    <name evidence="11" type="ORF">WMO23_11110</name>
</gene>
<evidence type="ECO:0000256" key="1">
    <source>
        <dbReference type="ARBA" id="ARBA00004429"/>
    </source>
</evidence>
<dbReference type="RefSeq" id="WP_349174092.1">
    <property type="nucleotide sequence ID" value="NZ_JBBMEU010000115.1"/>
</dbReference>
<evidence type="ECO:0000256" key="4">
    <source>
        <dbReference type="ARBA" id="ARBA00022475"/>
    </source>
</evidence>
<accession>A0ABV1D0L7</accession>
<feature type="transmembrane region" description="Helical" evidence="9">
    <location>
        <begin position="147"/>
        <end position="170"/>
    </location>
</feature>
<name>A0ABV1D0L7_9FIRM</name>
<dbReference type="Proteomes" id="UP001433088">
    <property type="component" value="Unassembled WGS sequence"/>
</dbReference>
<organism evidence="11 12">
    <name type="scientific">Megasphaera intestinihominis</name>
    <dbReference type="NCBI Taxonomy" id="3133159"/>
    <lineage>
        <taxon>Bacteria</taxon>
        <taxon>Bacillati</taxon>
        <taxon>Bacillota</taxon>
        <taxon>Negativicutes</taxon>
        <taxon>Veillonellales</taxon>
        <taxon>Veillonellaceae</taxon>
        <taxon>Megasphaera</taxon>
    </lineage>
</organism>
<sequence length="263" mass="30723">MMIGKTHEINFYIQKNKFLFEELVKRDFKKKYKRTILGMFWSVLSPLMMLGVMAFIFGQFFGRGTSHYIVYLFTGQVVFNYYVESTNEGMGALANNAAIFKKINVPKYLFLFSKNISALINFAIILGIYFLFVLGDGITIHINFLCLVYPLLCLIFMNLGIGLILSALFVFFKDIQYLYRLFTQVVMYGSAIFYNIDTMSPAVQSVFYFNPVFDCIHYMRCIVIDGYIPDLRMHCILAAYAVSLFALGIYIYKKYNYRFLYYI</sequence>
<evidence type="ECO:0000256" key="8">
    <source>
        <dbReference type="ARBA" id="ARBA00023136"/>
    </source>
</evidence>
<evidence type="ECO:0000313" key="11">
    <source>
        <dbReference type="EMBL" id="MEQ2423273.1"/>
    </source>
</evidence>
<dbReference type="InterPro" id="IPR013525">
    <property type="entry name" value="ABC2_TM"/>
</dbReference>
<feature type="transmembrane region" description="Helical" evidence="9">
    <location>
        <begin position="231"/>
        <end position="252"/>
    </location>
</feature>
<keyword evidence="8 9" id="KW-0472">Membrane</keyword>
<feature type="transmembrane region" description="Helical" evidence="9">
    <location>
        <begin position="66"/>
        <end position="83"/>
    </location>
</feature>
<comment type="similarity">
    <text evidence="2 9">Belongs to the ABC-2 integral membrane protein family.</text>
</comment>
<dbReference type="PANTHER" id="PTHR30413">
    <property type="entry name" value="INNER MEMBRANE TRANSPORT PERMEASE"/>
    <property type="match status" value="1"/>
</dbReference>
<feature type="transmembrane region" description="Helical" evidence="9">
    <location>
        <begin position="36"/>
        <end position="60"/>
    </location>
</feature>
<keyword evidence="3 9" id="KW-0813">Transport</keyword>
<feature type="transmembrane region" description="Helical" evidence="9">
    <location>
        <begin position="177"/>
        <end position="196"/>
    </location>
</feature>
<keyword evidence="4 9" id="KW-1003">Cell membrane</keyword>
<evidence type="ECO:0000256" key="6">
    <source>
        <dbReference type="ARBA" id="ARBA00022692"/>
    </source>
</evidence>
<keyword evidence="6 9" id="KW-0812">Transmembrane</keyword>
<evidence type="ECO:0000313" key="12">
    <source>
        <dbReference type="Proteomes" id="UP001433088"/>
    </source>
</evidence>
<feature type="domain" description="ABC transmembrane type-2" evidence="10">
    <location>
        <begin position="37"/>
        <end position="255"/>
    </location>
</feature>
<feature type="transmembrane region" description="Helical" evidence="9">
    <location>
        <begin position="116"/>
        <end position="135"/>
    </location>
</feature>
<proteinExistence type="inferred from homology"/>
<evidence type="ECO:0000256" key="3">
    <source>
        <dbReference type="ARBA" id="ARBA00022448"/>
    </source>
</evidence>
<evidence type="ECO:0000256" key="5">
    <source>
        <dbReference type="ARBA" id="ARBA00022519"/>
    </source>
</evidence>
<keyword evidence="5" id="KW-0997">Cell inner membrane</keyword>
<evidence type="ECO:0000259" key="10">
    <source>
        <dbReference type="PROSITE" id="PS51012"/>
    </source>
</evidence>
<protein>
    <recommendedName>
        <fullName evidence="9">Transport permease protein</fullName>
    </recommendedName>
</protein>